<sequence length="307" mass="33704">MSAIPVAIRLSRIFGIAFWCCLLMAASANSSYAQTDTTLTKSVVGKRWIVETRDGSTIQGVFLGQTEGGIRLRTDSAGEVVIPHAQIRSTKVVDESRMRNGEYWFENPNATRYLFSPSAFSLKKGEAYYQNTYLVLNSFNIGITDNITMGGGFELISTFSGSPAFYLTPKATFEINEKWRAGGGLLYANVIGIEEDFSGLGIGYGIVTYGNSDDNATLGVGYGFVDGEFSSKPVITLSGMKRVSRRIGLVTENWLVPTDSYYGVVSYGLRFMGERLTVDLAFINNREIAEEIAIGIPYVDFVIKFGK</sequence>
<comment type="caution">
    <text evidence="2">The sequence shown here is derived from an EMBL/GenBank/DDBJ whole genome shotgun (WGS) entry which is preliminary data.</text>
</comment>
<evidence type="ECO:0000313" key="2">
    <source>
        <dbReference type="EMBL" id="MBD1398464.1"/>
    </source>
</evidence>
<name>A0ABR7XJH5_9BACT</name>
<keyword evidence="3" id="KW-1185">Reference proteome</keyword>
<feature type="chain" id="PRO_5045793055" evidence="1">
    <location>
        <begin position="34"/>
        <end position="307"/>
    </location>
</feature>
<organism evidence="2 3">
    <name type="scientific">Pontibacter aquaedesilientis</name>
    <dbReference type="NCBI Taxonomy" id="2766980"/>
    <lineage>
        <taxon>Bacteria</taxon>
        <taxon>Pseudomonadati</taxon>
        <taxon>Bacteroidota</taxon>
        <taxon>Cytophagia</taxon>
        <taxon>Cytophagales</taxon>
        <taxon>Hymenobacteraceae</taxon>
        <taxon>Pontibacter</taxon>
    </lineage>
</organism>
<proteinExistence type="predicted"/>
<protein>
    <submittedName>
        <fullName evidence="2">Uncharacterized protein</fullName>
    </submittedName>
</protein>
<accession>A0ABR7XJH5</accession>
<reference evidence="2 3" key="1">
    <citation type="submission" date="2020-09" db="EMBL/GenBank/DDBJ databases">
        <title>Genome sequencing and assembly of Pontibacter sp.</title>
        <authorList>
            <person name="Chhetri G."/>
        </authorList>
    </citation>
    <scope>NUCLEOTIDE SEQUENCE [LARGE SCALE GENOMIC DNA]</scope>
    <source>
        <strain evidence="2 3">JH31</strain>
    </source>
</reference>
<dbReference type="EMBL" id="JACXAJ010000008">
    <property type="protein sequence ID" value="MBD1398464.1"/>
    <property type="molecule type" value="Genomic_DNA"/>
</dbReference>
<dbReference type="RefSeq" id="WP_191184593.1">
    <property type="nucleotide sequence ID" value="NZ_JACXAJ010000008.1"/>
</dbReference>
<dbReference type="Proteomes" id="UP000625551">
    <property type="component" value="Unassembled WGS sequence"/>
</dbReference>
<gene>
    <name evidence="2" type="ORF">H9Q13_14930</name>
</gene>
<evidence type="ECO:0000313" key="3">
    <source>
        <dbReference type="Proteomes" id="UP000625551"/>
    </source>
</evidence>
<feature type="signal peptide" evidence="1">
    <location>
        <begin position="1"/>
        <end position="33"/>
    </location>
</feature>
<keyword evidence="1" id="KW-0732">Signal</keyword>
<evidence type="ECO:0000256" key="1">
    <source>
        <dbReference type="SAM" id="SignalP"/>
    </source>
</evidence>